<evidence type="ECO:0000313" key="19">
    <source>
        <dbReference type="Proteomes" id="UP000504634"/>
    </source>
</evidence>
<dbReference type="GO" id="GO:0016020">
    <property type="term" value="C:membrane"/>
    <property type="evidence" value="ECO:0007669"/>
    <property type="project" value="UniProtKB-SubCell"/>
</dbReference>
<dbReference type="SUPFAM" id="SSF55961">
    <property type="entry name" value="Bet v1-like"/>
    <property type="match status" value="1"/>
</dbReference>
<gene>
    <name evidence="20" type="primary">LOC115628087</name>
</gene>
<proteinExistence type="inferred from homology"/>
<accession>A0A6J2TV07</accession>
<evidence type="ECO:0000256" key="13">
    <source>
        <dbReference type="ARBA" id="ARBA00025729"/>
    </source>
</evidence>
<comment type="catalytic activity">
    <reaction evidence="15">
        <text>cholesterol + NADH + O2 + H(+) = 7-dehydrocholesterol + NAD(+) + 2 H2O</text>
        <dbReference type="Rhea" id="RHEA:51644"/>
        <dbReference type="ChEBI" id="CHEBI:15377"/>
        <dbReference type="ChEBI" id="CHEBI:15378"/>
        <dbReference type="ChEBI" id="CHEBI:15379"/>
        <dbReference type="ChEBI" id="CHEBI:16113"/>
        <dbReference type="ChEBI" id="CHEBI:17759"/>
        <dbReference type="ChEBI" id="CHEBI:57540"/>
        <dbReference type="ChEBI" id="CHEBI:57945"/>
        <dbReference type="EC" id="1.14.19.21"/>
    </reaction>
    <physiologicalReaction direction="left-to-right" evidence="15">
        <dbReference type="Rhea" id="RHEA:51645"/>
    </physiologicalReaction>
</comment>
<evidence type="ECO:0000256" key="15">
    <source>
        <dbReference type="ARBA" id="ARBA00047853"/>
    </source>
</evidence>
<keyword evidence="19" id="KW-1185">Reference proteome</keyword>
<evidence type="ECO:0000256" key="10">
    <source>
        <dbReference type="ARBA" id="ARBA00023014"/>
    </source>
</evidence>
<organism evidence="19 20">
    <name type="scientific">Drosophila lebanonensis</name>
    <name type="common">Fruit fly</name>
    <name type="synonym">Scaptodrosophila lebanonensis</name>
    <dbReference type="NCBI Taxonomy" id="7225"/>
    <lineage>
        <taxon>Eukaryota</taxon>
        <taxon>Metazoa</taxon>
        <taxon>Ecdysozoa</taxon>
        <taxon>Arthropoda</taxon>
        <taxon>Hexapoda</taxon>
        <taxon>Insecta</taxon>
        <taxon>Pterygota</taxon>
        <taxon>Neoptera</taxon>
        <taxon>Endopterygota</taxon>
        <taxon>Diptera</taxon>
        <taxon>Brachycera</taxon>
        <taxon>Muscomorpha</taxon>
        <taxon>Ephydroidea</taxon>
        <taxon>Drosophilidae</taxon>
        <taxon>Scaptodrosophila</taxon>
    </lineage>
</organism>
<evidence type="ECO:0000256" key="12">
    <source>
        <dbReference type="ARBA" id="ARBA00025712"/>
    </source>
</evidence>
<comment type="pathway">
    <text evidence="12">Steroid hormone biosynthesis; dafachronic acid biosynthesis.</text>
</comment>
<dbReference type="GO" id="GO:0051537">
    <property type="term" value="F:2 iron, 2 sulfur cluster binding"/>
    <property type="evidence" value="ECO:0007669"/>
    <property type="project" value="UniProtKB-KW"/>
</dbReference>
<evidence type="ECO:0000256" key="7">
    <source>
        <dbReference type="ARBA" id="ARBA00022989"/>
    </source>
</evidence>
<dbReference type="PANTHER" id="PTHR21266:SF32">
    <property type="entry name" value="CHOLESTEROL 7-DESATURASE NVD"/>
    <property type="match status" value="1"/>
</dbReference>
<keyword evidence="6" id="KW-0479">Metal-binding</keyword>
<dbReference type="Pfam" id="PF00355">
    <property type="entry name" value="Rieske"/>
    <property type="match status" value="1"/>
</dbReference>
<evidence type="ECO:0000256" key="9">
    <source>
        <dbReference type="ARBA" id="ARBA00023004"/>
    </source>
</evidence>
<comment type="pathway">
    <text evidence="3">Hormone biosynthesis.</text>
</comment>
<dbReference type="Gene3D" id="3.90.380.10">
    <property type="entry name" value="Naphthalene 1,2-dioxygenase Alpha Subunit, Chain A, domain 1"/>
    <property type="match status" value="1"/>
</dbReference>
<evidence type="ECO:0000256" key="14">
    <source>
        <dbReference type="ARBA" id="ARBA00026095"/>
    </source>
</evidence>
<reference evidence="20" key="1">
    <citation type="submission" date="2025-08" db="UniProtKB">
        <authorList>
            <consortium name="RefSeq"/>
        </authorList>
    </citation>
    <scope>IDENTIFICATION</scope>
    <source>
        <strain evidence="20">11010-0011.00</strain>
        <tissue evidence="20">Whole body</tissue>
    </source>
</reference>
<comment type="subcellular location">
    <subcellularLocation>
        <location evidence="2">Membrane</location>
    </subcellularLocation>
</comment>
<dbReference type="InterPro" id="IPR045605">
    <property type="entry name" value="KshA-like_C"/>
</dbReference>
<name>A0A6J2TV07_DROLE</name>
<keyword evidence="11 17" id="KW-0472">Membrane</keyword>
<feature type="domain" description="Rieske" evidence="18">
    <location>
        <begin position="105"/>
        <end position="209"/>
    </location>
</feature>
<evidence type="ECO:0000256" key="4">
    <source>
        <dbReference type="ARBA" id="ARBA00022692"/>
    </source>
</evidence>
<protein>
    <recommendedName>
        <fullName evidence="14">cholesterol 7-desaturase</fullName>
        <ecNumber evidence="14">1.14.19.21</ecNumber>
    </recommendedName>
</protein>
<dbReference type="GO" id="GO:0170056">
    <property type="term" value="F:cholesterol 7-desaturase [NAD(P)H] activity"/>
    <property type="evidence" value="ECO:0007669"/>
    <property type="project" value="UniProtKB-EC"/>
</dbReference>
<keyword evidence="5" id="KW-0001">2Fe-2S</keyword>
<dbReference type="InterPro" id="IPR050584">
    <property type="entry name" value="Cholesterol_7-desaturase"/>
</dbReference>
<evidence type="ECO:0000256" key="5">
    <source>
        <dbReference type="ARBA" id="ARBA00022714"/>
    </source>
</evidence>
<dbReference type="GO" id="GO:0005737">
    <property type="term" value="C:cytoplasm"/>
    <property type="evidence" value="ECO:0007669"/>
    <property type="project" value="TreeGrafter"/>
</dbReference>
<dbReference type="Pfam" id="PF19298">
    <property type="entry name" value="KshA_C"/>
    <property type="match status" value="1"/>
</dbReference>
<evidence type="ECO:0000256" key="16">
    <source>
        <dbReference type="ARBA" id="ARBA00049548"/>
    </source>
</evidence>
<dbReference type="UniPathway" id="UPA01020"/>
<feature type="transmembrane region" description="Helical" evidence="17">
    <location>
        <begin position="32"/>
        <end position="51"/>
    </location>
</feature>
<dbReference type="PANTHER" id="PTHR21266">
    <property type="entry name" value="IRON-SULFUR DOMAIN CONTAINING PROTEIN"/>
    <property type="match status" value="1"/>
</dbReference>
<dbReference type="OrthoDB" id="426882at2759"/>
<dbReference type="CTD" id="5740633"/>
<dbReference type="InterPro" id="IPR017941">
    <property type="entry name" value="Rieske_2Fe-2S"/>
</dbReference>
<dbReference type="InterPro" id="IPR036922">
    <property type="entry name" value="Rieske_2Fe-2S_sf"/>
</dbReference>
<keyword evidence="9" id="KW-0408">Iron</keyword>
<comment type="similarity">
    <text evidence="13">Belongs to the cholesterol 7-desaturase family.</text>
</comment>
<evidence type="ECO:0000256" key="8">
    <source>
        <dbReference type="ARBA" id="ARBA00023002"/>
    </source>
</evidence>
<evidence type="ECO:0000313" key="20">
    <source>
        <dbReference type="RefSeq" id="XP_030379924.1"/>
    </source>
</evidence>
<dbReference type="Gene3D" id="2.102.10.10">
    <property type="entry name" value="Rieske [2Fe-2S] iron-sulphur domain"/>
    <property type="match status" value="1"/>
</dbReference>
<evidence type="ECO:0000256" key="3">
    <source>
        <dbReference type="ARBA" id="ARBA00004972"/>
    </source>
</evidence>
<comment type="catalytic activity">
    <reaction evidence="16">
        <text>cholesterol + NADPH + O2 + H(+) = 7-dehydrocholesterol + NADP(+) + 2 H2O</text>
        <dbReference type="Rhea" id="RHEA:45024"/>
        <dbReference type="ChEBI" id="CHEBI:15377"/>
        <dbReference type="ChEBI" id="CHEBI:15378"/>
        <dbReference type="ChEBI" id="CHEBI:15379"/>
        <dbReference type="ChEBI" id="CHEBI:16113"/>
        <dbReference type="ChEBI" id="CHEBI:17759"/>
        <dbReference type="ChEBI" id="CHEBI:57783"/>
        <dbReference type="ChEBI" id="CHEBI:58349"/>
        <dbReference type="EC" id="1.14.19.21"/>
    </reaction>
    <physiologicalReaction direction="left-to-right" evidence="16">
        <dbReference type="Rhea" id="RHEA:45025"/>
    </physiologicalReaction>
</comment>
<dbReference type="GO" id="GO:0008203">
    <property type="term" value="P:cholesterol metabolic process"/>
    <property type="evidence" value="ECO:0007669"/>
    <property type="project" value="InterPro"/>
</dbReference>
<dbReference type="GeneID" id="115628087"/>
<comment type="cofactor">
    <cofactor evidence="1">
        <name>Fe cation</name>
        <dbReference type="ChEBI" id="CHEBI:24875"/>
    </cofactor>
</comment>
<dbReference type="PROSITE" id="PS51296">
    <property type="entry name" value="RIESKE"/>
    <property type="match status" value="1"/>
</dbReference>
<keyword evidence="4 17" id="KW-0812">Transmembrane</keyword>
<dbReference type="RefSeq" id="XP_030379924.1">
    <property type="nucleotide sequence ID" value="XM_030524064.1"/>
</dbReference>
<dbReference type="GO" id="GO:0046872">
    <property type="term" value="F:metal ion binding"/>
    <property type="evidence" value="ECO:0007669"/>
    <property type="project" value="UniProtKB-KW"/>
</dbReference>
<keyword evidence="7 17" id="KW-1133">Transmembrane helix</keyword>
<evidence type="ECO:0000256" key="17">
    <source>
        <dbReference type="SAM" id="Phobius"/>
    </source>
</evidence>
<dbReference type="AlphaFoldDB" id="A0A6J2TV07"/>
<keyword evidence="8" id="KW-0560">Oxidoreductase</keyword>
<dbReference type="CDD" id="cd03469">
    <property type="entry name" value="Rieske_RO_Alpha_N"/>
    <property type="match status" value="1"/>
</dbReference>
<evidence type="ECO:0000256" key="2">
    <source>
        <dbReference type="ARBA" id="ARBA00004370"/>
    </source>
</evidence>
<dbReference type="EC" id="1.14.19.21" evidence="14"/>
<dbReference type="Proteomes" id="UP000504634">
    <property type="component" value="Unplaced"/>
</dbReference>
<dbReference type="SUPFAM" id="SSF50022">
    <property type="entry name" value="ISP domain"/>
    <property type="match status" value="1"/>
</dbReference>
<evidence type="ECO:0000256" key="11">
    <source>
        <dbReference type="ARBA" id="ARBA00023136"/>
    </source>
</evidence>
<sequence>MFPIQISHLLYEHIMEPDYLHFICNTITATNVWIYSSIILFTVCFYWMFFVPFNWTKHLDEVNFGQDTKKNNYSNKENKRHAICRLRRARKIKSKELPPPFPNGWYGILESSKLHAGEAKFVSCLGECFVVYRSEEQQVFILDAYCPHLGANLGIGGRVVGDNIVCPFHQWSFRGTDGACINVPYSSCVPQTSKVKKWISKEVNEYIFVWYHAEPTENTWDLPISMEIQSDQYVYHGRNEFYISCHIQEIPENGADLAHFSAIHNESIFAGSSNPKKSIFSTVGYHHWSASWSPCKGAYRHFAVITLNHSLEITKKWHLFHMKVVAKQIGPSYVQLNMCSPTLGSFQILQTITPVEPLLQKVVHRFYGPRWLAPIMKIFIFGESIMFERDINIWNHKTFRSNPLLVKEDTSLKRFRIWYGQFYTANSKTFCESQKHNW</sequence>
<evidence type="ECO:0000256" key="6">
    <source>
        <dbReference type="ARBA" id="ARBA00022723"/>
    </source>
</evidence>
<evidence type="ECO:0000256" key="1">
    <source>
        <dbReference type="ARBA" id="ARBA00001962"/>
    </source>
</evidence>
<keyword evidence="10" id="KW-0411">Iron-sulfur</keyword>
<evidence type="ECO:0000259" key="18">
    <source>
        <dbReference type="PROSITE" id="PS51296"/>
    </source>
</evidence>